<keyword evidence="2" id="KW-1133">Transmembrane helix</keyword>
<evidence type="ECO:0000313" key="4">
    <source>
        <dbReference type="Proteomes" id="UP000008748"/>
    </source>
</evidence>
<organism evidence="3 4">
    <name type="scientific">Bartonella birtlesii LL-WM9</name>
    <dbReference type="NCBI Taxonomy" id="1094552"/>
    <lineage>
        <taxon>Bacteria</taxon>
        <taxon>Pseudomonadati</taxon>
        <taxon>Pseudomonadota</taxon>
        <taxon>Alphaproteobacteria</taxon>
        <taxon>Hyphomicrobiales</taxon>
        <taxon>Bartonellaceae</taxon>
        <taxon>Bartonella</taxon>
    </lineage>
</organism>
<feature type="coiled-coil region" evidence="1">
    <location>
        <begin position="65"/>
        <end position="92"/>
    </location>
</feature>
<name>J0PXD8_9HYPH</name>
<feature type="coiled-coil region" evidence="1">
    <location>
        <begin position="127"/>
        <end position="178"/>
    </location>
</feature>
<proteinExistence type="predicted"/>
<keyword evidence="2" id="KW-0472">Membrane</keyword>
<gene>
    <name evidence="3" type="ORF">ME7_01240</name>
</gene>
<feature type="transmembrane region" description="Helical" evidence="2">
    <location>
        <begin position="6"/>
        <end position="28"/>
    </location>
</feature>
<evidence type="ECO:0000256" key="1">
    <source>
        <dbReference type="SAM" id="Coils"/>
    </source>
</evidence>
<evidence type="ECO:0000256" key="2">
    <source>
        <dbReference type="SAM" id="Phobius"/>
    </source>
</evidence>
<sequence>MFIQSFLFFILGVASTSWLLVLFAPLIWRRAVYFAHKDVSAQIPLSLTEIQANYDFLCAQHAVELAHNEQKYESLQKKYAQQKIRLSQTTKRLYQLYLSTQNAPTSSNEAIATKQNLVATNNFIREIKTMREKIVHYQQRLQKISTNDPNSIENKQLLDELREETKELAATLAAQIALEEGDASPINALVKNSKSKNDLASRICQKITYAKKTPLT</sequence>
<reference evidence="3 4" key="1">
    <citation type="submission" date="2012-03" db="EMBL/GenBank/DDBJ databases">
        <title>The Genome Sequence of Bartonella birtlesii LL-WM9.</title>
        <authorList>
            <consortium name="The Broad Institute Genome Sequencing Platform"/>
            <consortium name="The Broad Institute Genome Sequencing Center for Infectious Disease"/>
            <person name="Feldgarden M."/>
            <person name="Kirby J."/>
            <person name="Kosoy M."/>
            <person name="Birtles R."/>
            <person name="Probert W.S."/>
            <person name="Chiaraviglio L."/>
            <person name="Young S.K."/>
            <person name="Zeng Q."/>
            <person name="Gargeya S."/>
            <person name="Fitzgerald M."/>
            <person name="Haas B."/>
            <person name="Abouelleil A."/>
            <person name="Alvarado L."/>
            <person name="Arachchi H.M."/>
            <person name="Berlin A."/>
            <person name="Chapman S.B."/>
            <person name="Gearin G."/>
            <person name="Goldberg J."/>
            <person name="Griggs A."/>
            <person name="Gujja S."/>
            <person name="Hansen M."/>
            <person name="Heiman D."/>
            <person name="Howarth C."/>
            <person name="Larimer J."/>
            <person name="Lui A."/>
            <person name="MacDonald P.J.P."/>
            <person name="McCowen C."/>
            <person name="Montmayeur A."/>
            <person name="Murphy C."/>
            <person name="Neiman D."/>
            <person name="Pearson M."/>
            <person name="Priest M."/>
            <person name="Roberts A."/>
            <person name="Saif S."/>
            <person name="Shea T."/>
            <person name="Sisk P."/>
            <person name="Stolte C."/>
            <person name="Sykes S."/>
            <person name="Wortman J."/>
            <person name="Nusbaum C."/>
            <person name="Birren B."/>
        </authorList>
    </citation>
    <scope>NUCLEOTIDE SEQUENCE [LARGE SCALE GENOMIC DNA]</scope>
    <source>
        <strain evidence="3 4">LL-WM9</strain>
    </source>
</reference>
<dbReference type="Proteomes" id="UP000008748">
    <property type="component" value="Unassembled WGS sequence"/>
</dbReference>
<accession>J0PXD8</accession>
<keyword evidence="1" id="KW-0175">Coiled coil</keyword>
<comment type="caution">
    <text evidence="3">The sequence shown here is derived from an EMBL/GenBank/DDBJ whole genome shotgun (WGS) entry which is preliminary data.</text>
</comment>
<keyword evidence="2" id="KW-0812">Transmembrane</keyword>
<dbReference type="HOGENOM" id="CLU_1238191_0_0_5"/>
<dbReference type="RefSeq" id="WP_006590157.1">
    <property type="nucleotide sequence ID" value="NZ_JH725078.1"/>
</dbReference>
<evidence type="ECO:0000313" key="3">
    <source>
        <dbReference type="EMBL" id="EJF74869.1"/>
    </source>
</evidence>
<dbReference type="AlphaFoldDB" id="J0PXD8"/>
<protein>
    <submittedName>
        <fullName evidence="3">Uncharacterized protein</fullName>
    </submittedName>
</protein>
<dbReference type="EMBL" id="AIMC01000032">
    <property type="protein sequence ID" value="EJF74869.1"/>
    <property type="molecule type" value="Genomic_DNA"/>
</dbReference>
<dbReference type="PATRIC" id="fig|1094552.3.peg.1388"/>
<keyword evidence="4" id="KW-1185">Reference proteome</keyword>